<dbReference type="EMBL" id="JAHLQT010022272">
    <property type="protein sequence ID" value="KAG7166614.1"/>
    <property type="molecule type" value="Genomic_DNA"/>
</dbReference>
<comment type="caution">
    <text evidence="1">The sequence shown here is derived from an EMBL/GenBank/DDBJ whole genome shotgun (WGS) entry which is preliminary data.</text>
</comment>
<proteinExistence type="predicted"/>
<sequence>IFLINSNSIPIQFIIDPMSGHGYSRLHYAANSEMTCLAKATRCLPDWTSTTRCEIQGILEAINFLLDEEWSGLVIRSCETNPTLPHRAKTDGVLIHFIWISSHIGLHKHDFVDNLAKSACTLPIPDDASTITTGRVKTLLKKAALQNEEQSEQRGVSVLHYDKHATQNVNTAGINV</sequence>
<organism evidence="1 2">
    <name type="scientific">Homarus americanus</name>
    <name type="common">American lobster</name>
    <dbReference type="NCBI Taxonomy" id="6706"/>
    <lineage>
        <taxon>Eukaryota</taxon>
        <taxon>Metazoa</taxon>
        <taxon>Ecdysozoa</taxon>
        <taxon>Arthropoda</taxon>
        <taxon>Crustacea</taxon>
        <taxon>Multicrustacea</taxon>
        <taxon>Malacostraca</taxon>
        <taxon>Eumalacostraca</taxon>
        <taxon>Eucarida</taxon>
        <taxon>Decapoda</taxon>
        <taxon>Pleocyemata</taxon>
        <taxon>Astacidea</taxon>
        <taxon>Nephropoidea</taxon>
        <taxon>Nephropidae</taxon>
        <taxon>Homarus</taxon>
    </lineage>
</organism>
<feature type="non-terminal residue" evidence="1">
    <location>
        <position position="176"/>
    </location>
</feature>
<dbReference type="InterPro" id="IPR012337">
    <property type="entry name" value="RNaseH-like_sf"/>
</dbReference>
<dbReference type="AlphaFoldDB" id="A0A8J5K866"/>
<dbReference type="Proteomes" id="UP000747542">
    <property type="component" value="Unassembled WGS sequence"/>
</dbReference>
<gene>
    <name evidence="1" type="ORF">Hamer_G013625</name>
</gene>
<evidence type="ECO:0000313" key="1">
    <source>
        <dbReference type="EMBL" id="KAG7166614.1"/>
    </source>
</evidence>
<accession>A0A8J5K866</accession>
<evidence type="ECO:0000313" key="2">
    <source>
        <dbReference type="Proteomes" id="UP000747542"/>
    </source>
</evidence>
<name>A0A8J5K866_HOMAM</name>
<keyword evidence="2" id="KW-1185">Reference proteome</keyword>
<reference evidence="1" key="1">
    <citation type="journal article" date="2021" name="Sci. Adv.">
        <title>The American lobster genome reveals insights on longevity, neural, and immune adaptations.</title>
        <authorList>
            <person name="Polinski J.M."/>
            <person name="Zimin A.V."/>
            <person name="Clark K.F."/>
            <person name="Kohn A.B."/>
            <person name="Sadowski N."/>
            <person name="Timp W."/>
            <person name="Ptitsyn A."/>
            <person name="Khanna P."/>
            <person name="Romanova D.Y."/>
            <person name="Williams P."/>
            <person name="Greenwood S.J."/>
            <person name="Moroz L.L."/>
            <person name="Walt D.R."/>
            <person name="Bodnar A.G."/>
        </authorList>
    </citation>
    <scope>NUCLEOTIDE SEQUENCE</scope>
    <source>
        <strain evidence="1">GMGI-L3</strain>
    </source>
</reference>
<dbReference type="SUPFAM" id="SSF53098">
    <property type="entry name" value="Ribonuclease H-like"/>
    <property type="match status" value="1"/>
</dbReference>
<protein>
    <submittedName>
        <fullName evidence="1">Uncharacterized protein</fullName>
    </submittedName>
</protein>